<feature type="transmembrane region" description="Helical" evidence="1">
    <location>
        <begin position="44"/>
        <end position="67"/>
    </location>
</feature>
<sequence length="84" mass="9474">MGRLMRMRVRRPAILFAIGSAIYWESVAAFLSMMNPLAGHNVAPFWMVAMANCLPAALYAVITLFFCHWLARRIVRDVTSTKGD</sequence>
<protein>
    <submittedName>
        <fullName evidence="2">Uncharacterized protein</fullName>
    </submittedName>
</protein>
<dbReference type="AlphaFoldDB" id="A0A502G2S2"/>
<comment type="caution">
    <text evidence="2">The sequence shown here is derived from an EMBL/GenBank/DDBJ whole genome shotgun (WGS) entry which is preliminary data.</text>
</comment>
<keyword evidence="3" id="KW-1185">Reference proteome</keyword>
<dbReference type="Proteomes" id="UP000319931">
    <property type="component" value="Unassembled WGS sequence"/>
</dbReference>
<accession>A0A502G2S2</accession>
<dbReference type="EMBL" id="RCZC01000001">
    <property type="protein sequence ID" value="TPG56085.1"/>
    <property type="molecule type" value="Genomic_DNA"/>
</dbReference>
<keyword evidence="1" id="KW-0472">Membrane</keyword>
<gene>
    <name evidence="2" type="ORF">EAH76_00445</name>
</gene>
<keyword evidence="1" id="KW-0812">Transmembrane</keyword>
<evidence type="ECO:0000313" key="3">
    <source>
        <dbReference type="Proteomes" id="UP000319931"/>
    </source>
</evidence>
<keyword evidence="1" id="KW-1133">Transmembrane helix</keyword>
<reference evidence="2 3" key="1">
    <citation type="journal article" date="2019" name="Environ. Microbiol.">
        <title>Species interactions and distinct microbial communities in high Arctic permafrost affected cryosols are associated with the CH4 and CO2 gas fluxes.</title>
        <authorList>
            <person name="Altshuler I."/>
            <person name="Hamel J."/>
            <person name="Turney S."/>
            <person name="Magnuson E."/>
            <person name="Levesque R."/>
            <person name="Greer C."/>
            <person name="Whyte L.G."/>
        </authorList>
    </citation>
    <scope>NUCLEOTIDE SEQUENCE [LARGE SCALE GENOMIC DNA]</scope>
    <source>
        <strain evidence="2 3">E6.1</strain>
    </source>
</reference>
<evidence type="ECO:0000256" key="1">
    <source>
        <dbReference type="SAM" id="Phobius"/>
    </source>
</evidence>
<proteinExistence type="predicted"/>
<evidence type="ECO:0000313" key="2">
    <source>
        <dbReference type="EMBL" id="TPG56085.1"/>
    </source>
</evidence>
<organism evidence="2 3">
    <name type="scientific">Sphingomonas glacialis</name>
    <dbReference type="NCBI Taxonomy" id="658225"/>
    <lineage>
        <taxon>Bacteria</taxon>
        <taxon>Pseudomonadati</taxon>
        <taxon>Pseudomonadota</taxon>
        <taxon>Alphaproteobacteria</taxon>
        <taxon>Sphingomonadales</taxon>
        <taxon>Sphingomonadaceae</taxon>
        <taxon>Sphingomonas</taxon>
    </lineage>
</organism>
<name>A0A502G2S2_9SPHN</name>